<dbReference type="InterPro" id="IPR050095">
    <property type="entry name" value="ECF_ABC_transporter_ATP-bd"/>
</dbReference>
<dbReference type="KEGG" id="manq:L1994_04500"/>
<dbReference type="InterPro" id="IPR027417">
    <property type="entry name" value="P-loop_NTPase"/>
</dbReference>
<dbReference type="AlphaFoldDB" id="A0AAF0FNR6"/>
<proteinExistence type="inferred from homology"/>
<dbReference type="GeneID" id="79949632"/>
<dbReference type="PROSITE" id="PS50893">
    <property type="entry name" value="ABC_TRANSPORTER_2"/>
    <property type="match status" value="1"/>
</dbReference>
<evidence type="ECO:0000256" key="6">
    <source>
        <dbReference type="ARBA" id="ARBA00022840"/>
    </source>
</evidence>
<comment type="similarity">
    <text evidence="2">Belongs to the ABC transporter superfamily.</text>
</comment>
<dbReference type="RefSeq" id="WP_278100492.1">
    <property type="nucleotide sequence ID" value="NZ_CP091092.1"/>
</dbReference>
<comment type="subcellular location">
    <subcellularLocation>
        <location evidence="1">Cell membrane</location>
        <topology evidence="1">Peripheral membrane protein</topology>
    </subcellularLocation>
</comment>
<dbReference type="InterPro" id="IPR003593">
    <property type="entry name" value="AAA+_ATPase"/>
</dbReference>
<dbReference type="PANTHER" id="PTHR43553">
    <property type="entry name" value="HEAVY METAL TRANSPORTER"/>
    <property type="match status" value="1"/>
</dbReference>
<evidence type="ECO:0000313" key="9">
    <source>
        <dbReference type="EMBL" id="WFN37653.1"/>
    </source>
</evidence>
<dbReference type="GO" id="GO:0042626">
    <property type="term" value="F:ATPase-coupled transmembrane transporter activity"/>
    <property type="evidence" value="ECO:0007669"/>
    <property type="project" value="TreeGrafter"/>
</dbReference>
<dbReference type="GO" id="GO:0043190">
    <property type="term" value="C:ATP-binding cassette (ABC) transporter complex"/>
    <property type="evidence" value="ECO:0007669"/>
    <property type="project" value="TreeGrafter"/>
</dbReference>
<keyword evidence="3" id="KW-0813">Transport</keyword>
<protein>
    <submittedName>
        <fullName evidence="9">ATP-binding cassette domain-containing protein</fullName>
    </submittedName>
</protein>
<dbReference type="PANTHER" id="PTHR43553:SF24">
    <property type="entry name" value="ENERGY-COUPLING FACTOR TRANSPORTER ATP-BINDING PROTEIN ECFA1"/>
    <property type="match status" value="1"/>
</dbReference>
<dbReference type="SMART" id="SM00382">
    <property type="entry name" value="AAA"/>
    <property type="match status" value="1"/>
</dbReference>
<evidence type="ECO:0000256" key="2">
    <source>
        <dbReference type="ARBA" id="ARBA00005417"/>
    </source>
</evidence>
<keyword evidence="5" id="KW-0547">Nucleotide-binding</keyword>
<gene>
    <name evidence="9" type="ORF">L1994_04500</name>
</gene>
<name>A0AAF0FNR6_9EURY</name>
<dbReference type="EMBL" id="CP091092">
    <property type="protein sequence ID" value="WFN37653.1"/>
    <property type="molecule type" value="Genomic_DNA"/>
</dbReference>
<evidence type="ECO:0000256" key="5">
    <source>
        <dbReference type="ARBA" id="ARBA00022741"/>
    </source>
</evidence>
<dbReference type="GO" id="GO:0016887">
    <property type="term" value="F:ATP hydrolysis activity"/>
    <property type="evidence" value="ECO:0007669"/>
    <property type="project" value="InterPro"/>
</dbReference>
<keyword evidence="4" id="KW-1003">Cell membrane</keyword>
<evidence type="ECO:0000256" key="7">
    <source>
        <dbReference type="ARBA" id="ARBA00023136"/>
    </source>
</evidence>
<feature type="domain" description="ABC transporter" evidence="8">
    <location>
        <begin position="5"/>
        <end position="213"/>
    </location>
</feature>
<sequence length="238" mass="27083">MSDNLSEPQIILKDLILKRDGFTLLANGVFEKGVHLITGKIGCGKTTLSMALAGYLRQESGLIECKNIEKTLLSMQFPEYHLTGLTLEDEIKSWGLSSDEILDKSELCGYGKTDPMKMSRGELKRLHLVCILSKRKDLLILDEPFSTLSPMWKERFCNNLAIQEGITIIFTHEQTYFPKTDYIWDIDSGELNYIGHVPECLDSWKSAPEYIKTALKKGVLPKNIRFEDTLEAICRMQD</sequence>
<evidence type="ECO:0000259" key="8">
    <source>
        <dbReference type="PROSITE" id="PS50893"/>
    </source>
</evidence>
<evidence type="ECO:0000256" key="3">
    <source>
        <dbReference type="ARBA" id="ARBA00022448"/>
    </source>
</evidence>
<dbReference type="InterPro" id="IPR003439">
    <property type="entry name" value="ABC_transporter-like_ATP-bd"/>
</dbReference>
<evidence type="ECO:0000256" key="1">
    <source>
        <dbReference type="ARBA" id="ARBA00004202"/>
    </source>
</evidence>
<dbReference type="SUPFAM" id="SSF52540">
    <property type="entry name" value="P-loop containing nucleoside triphosphate hydrolases"/>
    <property type="match status" value="1"/>
</dbReference>
<evidence type="ECO:0000313" key="10">
    <source>
        <dbReference type="Proteomes" id="UP001218895"/>
    </source>
</evidence>
<organism evidence="9 10">
    <name type="scientific">Methanomicrobium antiquum</name>
    <dbReference type="NCBI Taxonomy" id="487686"/>
    <lineage>
        <taxon>Archaea</taxon>
        <taxon>Methanobacteriati</taxon>
        <taxon>Methanobacteriota</taxon>
        <taxon>Stenosarchaea group</taxon>
        <taxon>Methanomicrobia</taxon>
        <taxon>Methanomicrobiales</taxon>
        <taxon>Methanomicrobiaceae</taxon>
        <taxon>Methanomicrobium</taxon>
    </lineage>
</organism>
<evidence type="ECO:0000256" key="4">
    <source>
        <dbReference type="ARBA" id="ARBA00022475"/>
    </source>
</evidence>
<reference evidence="9" key="1">
    <citation type="submission" date="2022-01" db="EMBL/GenBank/DDBJ databases">
        <title>Complete genome of Methanomicrobium antiquum DSM 21220.</title>
        <authorList>
            <person name="Chen S.-C."/>
            <person name="You Y.-T."/>
            <person name="Zhou Y.-Z."/>
            <person name="Lai M.-C."/>
        </authorList>
    </citation>
    <scope>NUCLEOTIDE SEQUENCE</scope>
    <source>
        <strain evidence="9">DSM 21220</strain>
    </source>
</reference>
<dbReference type="Proteomes" id="UP001218895">
    <property type="component" value="Chromosome"/>
</dbReference>
<keyword evidence="10" id="KW-1185">Reference proteome</keyword>
<dbReference type="Gene3D" id="3.40.50.300">
    <property type="entry name" value="P-loop containing nucleotide triphosphate hydrolases"/>
    <property type="match status" value="1"/>
</dbReference>
<keyword evidence="6 9" id="KW-0067">ATP-binding</keyword>
<accession>A0AAF0FNR6</accession>
<dbReference type="Pfam" id="PF00005">
    <property type="entry name" value="ABC_tran"/>
    <property type="match status" value="1"/>
</dbReference>
<dbReference type="GO" id="GO:0005524">
    <property type="term" value="F:ATP binding"/>
    <property type="evidence" value="ECO:0007669"/>
    <property type="project" value="UniProtKB-KW"/>
</dbReference>
<keyword evidence="7" id="KW-0472">Membrane</keyword>